<gene>
    <name evidence="1" type="ORF">C1702_11130</name>
</gene>
<sequence>MELLDMSNFDEYSKNILRTLFKLAFCNESTEPTTLEAQALMQIEAVEAMKTYRQVFSEQLDMDFADSDFYSLTR</sequence>
<accession>A0A2S5T3L3</accession>
<keyword evidence="2" id="KW-1185">Reference proteome</keyword>
<organism evidence="1 2">
    <name type="scientific">Caldimonas thermodepolymerans</name>
    <dbReference type="NCBI Taxonomy" id="215580"/>
    <lineage>
        <taxon>Bacteria</taxon>
        <taxon>Pseudomonadati</taxon>
        <taxon>Pseudomonadota</taxon>
        <taxon>Betaproteobacteria</taxon>
        <taxon>Burkholderiales</taxon>
        <taxon>Sphaerotilaceae</taxon>
        <taxon>Caldimonas</taxon>
    </lineage>
</organism>
<dbReference type="Proteomes" id="UP000239406">
    <property type="component" value="Unassembled WGS sequence"/>
</dbReference>
<proteinExistence type="predicted"/>
<evidence type="ECO:0000313" key="1">
    <source>
        <dbReference type="EMBL" id="PPE69488.1"/>
    </source>
</evidence>
<evidence type="ECO:0000313" key="2">
    <source>
        <dbReference type="Proteomes" id="UP000239406"/>
    </source>
</evidence>
<name>A0A2S5T3L3_9BURK</name>
<protein>
    <submittedName>
        <fullName evidence="1">Uncharacterized protein</fullName>
    </submittedName>
</protein>
<dbReference type="EMBL" id="PSNY01000011">
    <property type="protein sequence ID" value="PPE69488.1"/>
    <property type="molecule type" value="Genomic_DNA"/>
</dbReference>
<reference evidence="1 2" key="1">
    <citation type="submission" date="2018-02" db="EMBL/GenBank/DDBJ databases">
        <title>Reclassifiation of [Polyangium] brachysporum DSM 7029 as Guopingzhaonella breviflexa gen. nov., sp. nov., a member of the family Comamonadaceae.</title>
        <authorList>
            <person name="Tang B."/>
        </authorList>
    </citation>
    <scope>NUCLEOTIDE SEQUENCE [LARGE SCALE GENOMIC DNA]</scope>
    <source>
        <strain evidence="1 2">DSM 15344</strain>
    </source>
</reference>
<comment type="caution">
    <text evidence="1">The sequence shown here is derived from an EMBL/GenBank/DDBJ whole genome shotgun (WGS) entry which is preliminary data.</text>
</comment>
<dbReference type="AlphaFoldDB" id="A0A2S5T3L3"/>